<dbReference type="AlphaFoldDB" id="A0A6B0TA70"/>
<proteinExistence type="predicted"/>
<protein>
    <submittedName>
        <fullName evidence="2">Uncharacterized protein</fullName>
    </submittedName>
</protein>
<keyword evidence="3" id="KW-1185">Reference proteome</keyword>
<reference evidence="2 3" key="1">
    <citation type="submission" date="2019-12" db="EMBL/GenBank/DDBJ databases">
        <title>Isolation and characterization of three novel carbon monoxide-oxidizing members of Halobacteria from salione crusts and soils.</title>
        <authorList>
            <person name="Myers M.R."/>
            <person name="King G.M."/>
        </authorList>
    </citation>
    <scope>NUCLEOTIDE SEQUENCE [LARGE SCALE GENOMIC DNA]</scope>
    <source>
        <strain evidence="2 3">WSH3</strain>
    </source>
</reference>
<organism evidence="2 3">
    <name type="scientific">Halovenus carboxidivorans</name>
    <dbReference type="NCBI Taxonomy" id="2692199"/>
    <lineage>
        <taxon>Archaea</taxon>
        <taxon>Methanobacteriati</taxon>
        <taxon>Methanobacteriota</taxon>
        <taxon>Stenosarchaea group</taxon>
        <taxon>Halobacteria</taxon>
        <taxon>Halobacteriales</taxon>
        <taxon>Haloarculaceae</taxon>
        <taxon>Halovenus</taxon>
    </lineage>
</organism>
<dbReference type="RefSeq" id="WP_159764627.1">
    <property type="nucleotide sequence ID" value="NZ_WUUT01000005.1"/>
</dbReference>
<dbReference type="OrthoDB" id="224685at2157"/>
<evidence type="ECO:0000256" key="1">
    <source>
        <dbReference type="SAM" id="MobiDB-lite"/>
    </source>
</evidence>
<evidence type="ECO:0000313" key="3">
    <source>
        <dbReference type="Proteomes" id="UP000466535"/>
    </source>
</evidence>
<accession>A0A6B0TA70</accession>
<sequence>MDRLAPQHVPIYESGSQRRSLWEECANEDRPVVGIRDARRGYIVRYDLQHLDAELSRSALRDLRARTRAQRTYPTGSTDSYPAGTDPISAAEGVGGEAGPVSGELHADTETEARELASRLSEIVFESERWR</sequence>
<comment type="caution">
    <text evidence="2">The sequence shown here is derived from an EMBL/GenBank/DDBJ whole genome shotgun (WGS) entry which is preliminary data.</text>
</comment>
<name>A0A6B0TA70_9EURY</name>
<dbReference type="EMBL" id="WUUT01000005">
    <property type="protein sequence ID" value="MXR52493.1"/>
    <property type="molecule type" value="Genomic_DNA"/>
</dbReference>
<evidence type="ECO:0000313" key="2">
    <source>
        <dbReference type="EMBL" id="MXR52493.1"/>
    </source>
</evidence>
<feature type="region of interest" description="Disordered" evidence="1">
    <location>
        <begin position="66"/>
        <end position="109"/>
    </location>
</feature>
<dbReference type="Proteomes" id="UP000466535">
    <property type="component" value="Unassembled WGS sequence"/>
</dbReference>
<gene>
    <name evidence="2" type="ORF">GRX03_12860</name>
</gene>